<sequence length="101" mass="11545">MASIVFHRANGWVDRWRAYRILVDGVEVAKLKRNRSISVDATAQEHVLLAKVDWCSSPVLVVDLRTRDQIDVDVQNPHSAWSLSKVTSESPNEYLRLSSRE</sequence>
<keyword evidence="2" id="KW-1185">Reference proteome</keyword>
<organism evidence="1 2">
    <name type="scientific">Roseovarius phycicola</name>
    <dbReference type="NCBI Taxonomy" id="3080976"/>
    <lineage>
        <taxon>Bacteria</taxon>
        <taxon>Pseudomonadati</taxon>
        <taxon>Pseudomonadota</taxon>
        <taxon>Alphaproteobacteria</taxon>
        <taxon>Rhodobacterales</taxon>
        <taxon>Roseobacteraceae</taxon>
        <taxon>Roseovarius</taxon>
    </lineage>
</organism>
<name>A0ABZ2HLA3_9RHOB</name>
<gene>
    <name evidence="1" type="ORF">RZ517_05185</name>
</gene>
<evidence type="ECO:0000313" key="1">
    <source>
        <dbReference type="EMBL" id="WWR47569.1"/>
    </source>
</evidence>
<reference evidence="1 2" key="1">
    <citation type="submission" date="2023-10" db="EMBL/GenBank/DDBJ databases">
        <title>Roseovarius strain S88 nov., isolated from a marine algae.</title>
        <authorList>
            <person name="Lee M.W."/>
            <person name="Lee J.K."/>
            <person name="Kim J.M."/>
            <person name="Choi D.G."/>
            <person name="Baek J.H."/>
            <person name="Bayburt H."/>
            <person name="Jung J.J."/>
            <person name="Han D.M."/>
            <person name="Jeon C.O."/>
        </authorList>
    </citation>
    <scope>NUCLEOTIDE SEQUENCE [LARGE SCALE GENOMIC DNA]</scope>
    <source>
        <strain evidence="1 2">S88</strain>
    </source>
</reference>
<accession>A0ABZ2HLA3</accession>
<dbReference type="RefSeq" id="WP_338550397.1">
    <property type="nucleotide sequence ID" value="NZ_CP146069.1"/>
</dbReference>
<evidence type="ECO:0000313" key="2">
    <source>
        <dbReference type="Proteomes" id="UP001364156"/>
    </source>
</evidence>
<proteinExistence type="predicted"/>
<dbReference type="Proteomes" id="UP001364156">
    <property type="component" value="Chromosome"/>
</dbReference>
<protein>
    <submittedName>
        <fullName evidence="1">Uncharacterized protein</fullName>
    </submittedName>
</protein>
<dbReference type="EMBL" id="CP146069">
    <property type="protein sequence ID" value="WWR47569.1"/>
    <property type="molecule type" value="Genomic_DNA"/>
</dbReference>